<evidence type="ECO:0000313" key="2">
    <source>
        <dbReference type="Proteomes" id="UP000077755"/>
    </source>
</evidence>
<dbReference type="AlphaFoldDB" id="A0AAF0WUJ3"/>
<name>A0AAF0WUJ3_DAUCS</name>
<dbReference type="InterPro" id="IPR036397">
    <property type="entry name" value="RNaseH_sf"/>
</dbReference>
<dbReference type="PANTHER" id="PTHR47169">
    <property type="entry name" value="OS01G0541250 PROTEIN"/>
    <property type="match status" value="1"/>
</dbReference>
<dbReference type="EMBL" id="CP093345">
    <property type="protein sequence ID" value="WOG94390.1"/>
    <property type="molecule type" value="Genomic_DNA"/>
</dbReference>
<organism evidence="1 2">
    <name type="scientific">Daucus carota subsp. sativus</name>
    <name type="common">Carrot</name>
    <dbReference type="NCBI Taxonomy" id="79200"/>
    <lineage>
        <taxon>Eukaryota</taxon>
        <taxon>Viridiplantae</taxon>
        <taxon>Streptophyta</taxon>
        <taxon>Embryophyta</taxon>
        <taxon>Tracheophyta</taxon>
        <taxon>Spermatophyta</taxon>
        <taxon>Magnoliopsida</taxon>
        <taxon>eudicotyledons</taxon>
        <taxon>Gunneridae</taxon>
        <taxon>Pentapetalae</taxon>
        <taxon>asterids</taxon>
        <taxon>campanulids</taxon>
        <taxon>Apiales</taxon>
        <taxon>Apiaceae</taxon>
        <taxon>Apioideae</taxon>
        <taxon>Scandiceae</taxon>
        <taxon>Daucinae</taxon>
        <taxon>Daucus</taxon>
        <taxon>Daucus sect. Daucus</taxon>
    </lineage>
</organism>
<proteinExistence type="predicted"/>
<evidence type="ECO:0000313" key="1">
    <source>
        <dbReference type="EMBL" id="WOG94390.1"/>
    </source>
</evidence>
<reference evidence="1" key="1">
    <citation type="journal article" date="2016" name="Nat. Genet.">
        <title>A high-quality carrot genome assembly provides new insights into carotenoid accumulation and asterid genome evolution.</title>
        <authorList>
            <person name="Iorizzo M."/>
            <person name="Ellison S."/>
            <person name="Senalik D."/>
            <person name="Zeng P."/>
            <person name="Satapoomin P."/>
            <person name="Huang J."/>
            <person name="Bowman M."/>
            <person name="Iovene M."/>
            <person name="Sanseverino W."/>
            <person name="Cavagnaro P."/>
            <person name="Yildiz M."/>
            <person name="Macko-Podgorni A."/>
            <person name="Moranska E."/>
            <person name="Grzebelus E."/>
            <person name="Grzebelus D."/>
            <person name="Ashrafi H."/>
            <person name="Zheng Z."/>
            <person name="Cheng S."/>
            <person name="Spooner D."/>
            <person name="Van Deynze A."/>
            <person name="Simon P."/>
        </authorList>
    </citation>
    <scope>NUCLEOTIDE SEQUENCE</scope>
    <source>
        <tissue evidence="1">Leaf</tissue>
    </source>
</reference>
<sequence length="193" mass="22139">MADEEEPHRTCKSKNFITKVMFLAATARPRFDDEGKVLFDGKIEIFPFVTKEPAKRSSRNRPAGTLETKAITSVKRENVREFLTQKVLPAVREKWPVRNIETIYIQQDNAKTHVNPTDTEFCEAAQEEDFDICLMCQPPNSPDLNILDLGFFRALQSLKYKVTVKSVDDLIAAIEESFKSYPVKQLNHIFLSL</sequence>
<gene>
    <name evidence="1" type="ORF">DCAR_0313685</name>
</gene>
<dbReference type="Gene3D" id="3.30.420.10">
    <property type="entry name" value="Ribonuclease H-like superfamily/Ribonuclease H"/>
    <property type="match status" value="1"/>
</dbReference>
<keyword evidence="2" id="KW-1185">Reference proteome</keyword>
<dbReference type="PANTHER" id="PTHR47169:SF2">
    <property type="entry name" value="OS01G0541250 PROTEIN"/>
    <property type="match status" value="1"/>
</dbReference>
<reference evidence="1" key="2">
    <citation type="submission" date="2022-03" db="EMBL/GenBank/DDBJ databases">
        <title>Draft title - Genomic analysis of global carrot germplasm unveils the trajectory of domestication and the origin of high carotenoid orange carrot.</title>
        <authorList>
            <person name="Iorizzo M."/>
            <person name="Ellison S."/>
            <person name="Senalik D."/>
            <person name="Macko-Podgorni A."/>
            <person name="Grzebelus D."/>
            <person name="Bostan H."/>
            <person name="Rolling W."/>
            <person name="Curaba J."/>
            <person name="Simon P."/>
        </authorList>
    </citation>
    <scope>NUCLEOTIDE SEQUENCE</scope>
    <source>
        <tissue evidence="1">Leaf</tissue>
    </source>
</reference>
<dbReference type="GO" id="GO:0003676">
    <property type="term" value="F:nucleic acid binding"/>
    <property type="evidence" value="ECO:0007669"/>
    <property type="project" value="InterPro"/>
</dbReference>
<dbReference type="Proteomes" id="UP000077755">
    <property type="component" value="Chromosome 3"/>
</dbReference>
<protein>
    <submittedName>
        <fullName evidence="1">Uncharacterized protein</fullName>
    </submittedName>
</protein>
<accession>A0AAF0WUJ3</accession>